<dbReference type="SMART" id="SM00240">
    <property type="entry name" value="FHA"/>
    <property type="match status" value="1"/>
</dbReference>
<dbReference type="Gene3D" id="2.60.200.20">
    <property type="match status" value="1"/>
</dbReference>
<dbReference type="InterPro" id="IPR011009">
    <property type="entry name" value="Kinase-like_dom_sf"/>
</dbReference>
<evidence type="ECO:0000259" key="3">
    <source>
        <dbReference type="PROSITE" id="PS50006"/>
    </source>
</evidence>
<dbReference type="InterPro" id="IPR008271">
    <property type="entry name" value="Ser/Thr_kinase_AS"/>
</dbReference>
<evidence type="ECO:0000259" key="4">
    <source>
        <dbReference type="PROSITE" id="PS50011"/>
    </source>
</evidence>
<dbReference type="SUPFAM" id="SSF56112">
    <property type="entry name" value="Protein kinase-like (PK-like)"/>
    <property type="match status" value="1"/>
</dbReference>
<evidence type="ECO:0000256" key="1">
    <source>
        <dbReference type="ARBA" id="ARBA00005575"/>
    </source>
</evidence>
<dbReference type="Pfam" id="PF00498">
    <property type="entry name" value="FHA"/>
    <property type="match status" value="1"/>
</dbReference>
<dbReference type="SUPFAM" id="SSF49879">
    <property type="entry name" value="SMAD/FHA domain"/>
    <property type="match status" value="1"/>
</dbReference>
<evidence type="ECO:0000313" key="5">
    <source>
        <dbReference type="EMBL" id="ESZ96050.1"/>
    </source>
</evidence>
<proteinExistence type="inferred from homology"/>
<accession>W9CNF9</accession>
<dbReference type="PROSITE" id="PS50011">
    <property type="entry name" value="PROTEIN_KINASE_DOM"/>
    <property type="match status" value="1"/>
</dbReference>
<dbReference type="PROSITE" id="PS50006">
    <property type="entry name" value="FHA_DOMAIN"/>
    <property type="match status" value="1"/>
</dbReference>
<keyword evidence="6" id="KW-1185">Reference proteome</keyword>
<feature type="domain" description="FHA" evidence="3">
    <location>
        <begin position="61"/>
        <end position="120"/>
    </location>
</feature>
<feature type="region of interest" description="Disordered" evidence="2">
    <location>
        <begin position="645"/>
        <end position="668"/>
    </location>
</feature>
<dbReference type="AlphaFoldDB" id="W9CNF9"/>
<comment type="caution">
    <text evidence="5">The sequence shown here is derived from an EMBL/GenBank/DDBJ whole genome shotgun (WGS) entry which is preliminary data.</text>
</comment>
<dbReference type="Pfam" id="PF00069">
    <property type="entry name" value="Pkinase"/>
    <property type="match status" value="1"/>
</dbReference>
<evidence type="ECO:0000256" key="2">
    <source>
        <dbReference type="SAM" id="MobiDB-lite"/>
    </source>
</evidence>
<dbReference type="InterPro" id="IPR008984">
    <property type="entry name" value="SMAD_FHA_dom_sf"/>
</dbReference>
<dbReference type="PANTHER" id="PTHR24347">
    <property type="entry name" value="SERINE/THREONINE-PROTEIN KINASE"/>
    <property type="match status" value="1"/>
</dbReference>
<dbReference type="FunFam" id="1.10.510.10:FF:001021">
    <property type="entry name" value="Serine/threonine protein kinase"/>
    <property type="match status" value="1"/>
</dbReference>
<dbReference type="OrthoDB" id="74764at2759"/>
<protein>
    <submittedName>
        <fullName evidence="5">Uncharacterized protein</fullName>
    </submittedName>
</protein>
<dbReference type="GO" id="GO:0004672">
    <property type="term" value="F:protein kinase activity"/>
    <property type="evidence" value="ECO:0007669"/>
    <property type="project" value="InterPro"/>
</dbReference>
<organism evidence="5 6">
    <name type="scientific">Sclerotinia borealis (strain F-4128)</name>
    <dbReference type="NCBI Taxonomy" id="1432307"/>
    <lineage>
        <taxon>Eukaryota</taxon>
        <taxon>Fungi</taxon>
        <taxon>Dikarya</taxon>
        <taxon>Ascomycota</taxon>
        <taxon>Pezizomycotina</taxon>
        <taxon>Leotiomycetes</taxon>
        <taxon>Helotiales</taxon>
        <taxon>Sclerotiniaceae</taxon>
        <taxon>Sclerotinia</taxon>
    </lineage>
</organism>
<dbReference type="InterPro" id="IPR000719">
    <property type="entry name" value="Prot_kinase_dom"/>
</dbReference>
<feature type="compositionally biased region" description="Polar residues" evidence="2">
    <location>
        <begin position="561"/>
        <end position="570"/>
    </location>
</feature>
<evidence type="ECO:0000313" key="6">
    <source>
        <dbReference type="Proteomes" id="UP000019487"/>
    </source>
</evidence>
<dbReference type="GO" id="GO:0005524">
    <property type="term" value="F:ATP binding"/>
    <property type="evidence" value="ECO:0007669"/>
    <property type="project" value="InterPro"/>
</dbReference>
<dbReference type="CDD" id="cd22670">
    <property type="entry name" value="FHA_MEK1-like"/>
    <property type="match status" value="1"/>
</dbReference>
<dbReference type="EMBL" id="AYSA01000155">
    <property type="protein sequence ID" value="ESZ96050.1"/>
    <property type="molecule type" value="Genomic_DNA"/>
</dbReference>
<dbReference type="Proteomes" id="UP000019487">
    <property type="component" value="Unassembled WGS sequence"/>
</dbReference>
<dbReference type="STRING" id="1432307.W9CNF9"/>
<reference evidence="5 6" key="1">
    <citation type="journal article" date="2014" name="Genome Announc.">
        <title>Draft genome sequence of Sclerotinia borealis, a psychrophilic plant pathogenic fungus.</title>
        <authorList>
            <person name="Mardanov A.V."/>
            <person name="Beletsky A.V."/>
            <person name="Kadnikov V.V."/>
            <person name="Ignatov A.N."/>
            <person name="Ravin N.V."/>
        </authorList>
    </citation>
    <scope>NUCLEOTIDE SEQUENCE [LARGE SCALE GENOMIC DNA]</scope>
    <source>
        <strain evidence="6">F-4157</strain>
    </source>
</reference>
<gene>
    <name evidence="5" type="ORF">SBOR_3527</name>
</gene>
<name>W9CNF9_SCLBF</name>
<feature type="region of interest" description="Disordered" evidence="2">
    <location>
        <begin position="556"/>
        <end position="575"/>
    </location>
</feature>
<dbReference type="PROSITE" id="PS00108">
    <property type="entry name" value="PROTEIN_KINASE_ST"/>
    <property type="match status" value="1"/>
</dbReference>
<feature type="domain" description="Protein kinase" evidence="4">
    <location>
        <begin position="174"/>
        <end position="468"/>
    </location>
</feature>
<sequence length="697" mass="78249">MAALICEPSGQINLENIEQSFMRPYGEELPDFDNTLVATLSHENAQTGQKFTIPIYAKGHFHVGRDPNCDFSIDSIIVSKQQFRIYAIIYDAEKLDEYPPSIYCEDLESRNGTYVNDVLIGILGNERIGHLLVDGDLIEIRRDWKFRFHQPRSKLISHMSLPEFEVQHFQDRFIISDHVLGSGVAGEVFLANSVSTSKQMACKVVKIKHSRNPLPSSRSGLVSGRTCMESVQQQDADFESKSYLREIDILSKLDHPNIISIQKAFLSNDRLYMFTELAAAGDLYTYFDSCDNRLGDAHARLITRQIALALEYLHSKGIAHRDIKMENILITNTDIGSRVILTDFGLANHTDKATGRLFSAVGTEGYVAPEIVGSNLTLGRGYTTAADMWSFGILTWSLLTGESSIPRGRLSQLEEIQATKNFLSSDEKEAAQKWSYLHSRARSFLRGLLASDAGQRMTAVQTVNHPWYKTPPVSTGLEQAYERVTKFWKPRDNSKDILEYLPGYIEPTVGGEGPVRRKRLPDVSMSAYFGLDRHLQSRSPHMAKRRRILDDLKDSGESFVDSDSQQNVPTHSPRRSKYIPIKSVSGIDLFGSYTALVNKQAANNPRFNYERSSPRDGMSKAGTTQKAIGNWEGHLASPIKAGIARSNASNDARSRKESDPTNQGIHDAALQRVTKFCSAKDFKDEVNRIRKEKIKKA</sequence>
<comment type="similarity">
    <text evidence="1">Belongs to the protein kinase superfamily. CAMK Ser/Thr protein kinase family. CHEK2 subfamily.</text>
</comment>
<dbReference type="SMART" id="SM00220">
    <property type="entry name" value="S_TKc"/>
    <property type="match status" value="1"/>
</dbReference>
<dbReference type="HOGENOM" id="CLU_000288_159_0_1"/>
<dbReference type="InterPro" id="IPR000253">
    <property type="entry name" value="FHA_dom"/>
</dbReference>
<dbReference type="Gene3D" id="1.10.510.10">
    <property type="entry name" value="Transferase(Phosphotransferase) domain 1"/>
    <property type="match status" value="1"/>
</dbReference>